<gene>
    <name evidence="2" type="ORF">PYCCODRAFT_1204215</name>
</gene>
<evidence type="ECO:0000313" key="3">
    <source>
        <dbReference type="Proteomes" id="UP000193067"/>
    </source>
</evidence>
<dbReference type="Proteomes" id="UP000193067">
    <property type="component" value="Unassembled WGS sequence"/>
</dbReference>
<organism evidence="2 3">
    <name type="scientific">Trametes coccinea (strain BRFM310)</name>
    <name type="common">Pycnoporus coccineus</name>
    <dbReference type="NCBI Taxonomy" id="1353009"/>
    <lineage>
        <taxon>Eukaryota</taxon>
        <taxon>Fungi</taxon>
        <taxon>Dikarya</taxon>
        <taxon>Basidiomycota</taxon>
        <taxon>Agaricomycotina</taxon>
        <taxon>Agaricomycetes</taxon>
        <taxon>Polyporales</taxon>
        <taxon>Polyporaceae</taxon>
        <taxon>Trametes</taxon>
    </lineage>
</organism>
<feature type="region of interest" description="Disordered" evidence="1">
    <location>
        <begin position="1"/>
        <end position="34"/>
    </location>
</feature>
<sequence length="168" mass="18149">MRSLARTSPPDHPHTYANERSSVSRQASSLMNPSVDGAPQCTYINLKSEAESAISAKTVCSSSQVLSPRHPRPSRGLYGIAPCFVILNPPPAPSFLLLQVGACANIPDHLGFRTMDSRQRPCALQHSSTIGCVSKKLGKRISLGPMAGIDAMVFMLVRGKRLRRPAEI</sequence>
<name>A0A1Y2I7E3_TRAC3</name>
<accession>A0A1Y2I7E3</accession>
<evidence type="ECO:0000313" key="2">
    <source>
        <dbReference type="EMBL" id="OSC97056.1"/>
    </source>
</evidence>
<dbReference type="AlphaFoldDB" id="A0A1Y2I7E3"/>
<reference evidence="2 3" key="1">
    <citation type="journal article" date="2015" name="Biotechnol. Biofuels">
        <title>Enhanced degradation of softwood versus hardwood by the white-rot fungus Pycnoporus coccineus.</title>
        <authorList>
            <person name="Couturier M."/>
            <person name="Navarro D."/>
            <person name="Chevret D."/>
            <person name="Henrissat B."/>
            <person name="Piumi F."/>
            <person name="Ruiz-Duenas F.J."/>
            <person name="Martinez A.T."/>
            <person name="Grigoriev I.V."/>
            <person name="Riley R."/>
            <person name="Lipzen A."/>
            <person name="Berrin J.G."/>
            <person name="Master E.R."/>
            <person name="Rosso M.N."/>
        </authorList>
    </citation>
    <scope>NUCLEOTIDE SEQUENCE [LARGE SCALE GENOMIC DNA]</scope>
    <source>
        <strain evidence="2 3">BRFM310</strain>
    </source>
</reference>
<proteinExistence type="predicted"/>
<dbReference type="EMBL" id="KZ084159">
    <property type="protein sequence ID" value="OSC97056.1"/>
    <property type="molecule type" value="Genomic_DNA"/>
</dbReference>
<feature type="compositionally biased region" description="Polar residues" evidence="1">
    <location>
        <begin position="18"/>
        <end position="32"/>
    </location>
</feature>
<protein>
    <submittedName>
        <fullName evidence="2">Uncharacterized protein</fullName>
    </submittedName>
</protein>
<keyword evidence="3" id="KW-1185">Reference proteome</keyword>
<evidence type="ECO:0000256" key="1">
    <source>
        <dbReference type="SAM" id="MobiDB-lite"/>
    </source>
</evidence>